<feature type="non-terminal residue" evidence="4">
    <location>
        <position position="1"/>
    </location>
</feature>
<feature type="coiled-coil region" evidence="1">
    <location>
        <begin position="291"/>
        <end position="319"/>
    </location>
</feature>
<feature type="domain" description="CFA20" evidence="3">
    <location>
        <begin position="5"/>
        <end position="91"/>
    </location>
</feature>
<dbReference type="AlphaFoldDB" id="A0A146KM67"/>
<evidence type="ECO:0000256" key="2">
    <source>
        <dbReference type="SAM" id="MobiDB-lite"/>
    </source>
</evidence>
<feature type="coiled-coil region" evidence="1">
    <location>
        <begin position="219"/>
        <end position="251"/>
    </location>
</feature>
<dbReference type="InterPro" id="IPR007714">
    <property type="entry name" value="CFA20_dom"/>
</dbReference>
<accession>A0A146KM67</accession>
<evidence type="ECO:0000259" key="3">
    <source>
        <dbReference type="Pfam" id="PF05018"/>
    </source>
</evidence>
<evidence type="ECO:0000313" key="4">
    <source>
        <dbReference type="EMBL" id="JAP96421.1"/>
    </source>
</evidence>
<gene>
    <name evidence="4" type="ORF">TPC1_10257</name>
</gene>
<reference evidence="4" key="1">
    <citation type="submission" date="2015-07" db="EMBL/GenBank/DDBJ databases">
        <title>Adaptation to a free-living lifestyle via gene acquisitions in the diplomonad Trepomonas sp. PC1.</title>
        <authorList>
            <person name="Xu F."/>
            <person name="Jerlstrom-Hultqvist J."/>
            <person name="Kolisko M."/>
            <person name="Simpson A.G.B."/>
            <person name="Roger A.J."/>
            <person name="Svard S.G."/>
            <person name="Andersson J.O."/>
        </authorList>
    </citation>
    <scope>NUCLEOTIDE SEQUENCE</scope>
    <source>
        <strain evidence="4">PC1</strain>
    </source>
</reference>
<protein>
    <recommendedName>
        <fullName evidence="3">CFA20 domain-containing protein</fullName>
    </recommendedName>
</protein>
<feature type="compositionally biased region" description="Acidic residues" evidence="2">
    <location>
        <begin position="364"/>
        <end position="373"/>
    </location>
</feature>
<sequence length="463" mass="54317">QMFLPKDQPFSMTITVETASKQRLRLVLSTSIKQLKLSPPHARIPFYTVAGQWSTLILDLAELCQLFPAQQFSSLISIELTPCVTLLKVFSLLNCPLPTFELFSELDMADLQRNPKLQPPKFSKRQHQPMPDKLAMQSHIQVIDGFYCSLFSENKKHSDICRRDIQQIIQIRKLYLENFNQYEVEGVISKTQELTVGKIDPIEQKMAYQQIQMEQQQIIEAQQKKIDQQKLQQQNFQNKKAEKEKEQQREAIKIKQPTVNVEEKLHEMQNQQLKIQKDKQIIDNQIKQINKRNLAENFAEKQNKIKKEALQELERKRKELMKPILKNEQEKNQKEEDYCAQDIDLTISAKPVKLACQPCEEQCQNEEIPENEDQQVQNQYREDEEKHDEDYQEEVLVSQYQPEVQNDEIEPEISKTAVLLIPDPQEQLHQDLIPEPAQNNVLQDPIAFGLVYDPETGCYYEKE</sequence>
<feature type="non-terminal residue" evidence="4">
    <location>
        <position position="463"/>
    </location>
</feature>
<evidence type="ECO:0000256" key="1">
    <source>
        <dbReference type="SAM" id="Coils"/>
    </source>
</evidence>
<feature type="region of interest" description="Disordered" evidence="2">
    <location>
        <begin position="364"/>
        <end position="390"/>
    </location>
</feature>
<keyword evidence="1" id="KW-0175">Coiled coil</keyword>
<organism evidence="4">
    <name type="scientific">Trepomonas sp. PC1</name>
    <dbReference type="NCBI Taxonomy" id="1076344"/>
    <lineage>
        <taxon>Eukaryota</taxon>
        <taxon>Metamonada</taxon>
        <taxon>Diplomonadida</taxon>
        <taxon>Hexamitidae</taxon>
        <taxon>Hexamitinae</taxon>
        <taxon>Trepomonas</taxon>
    </lineage>
</organism>
<name>A0A146KM67_9EUKA</name>
<proteinExistence type="predicted"/>
<dbReference type="Pfam" id="PF05018">
    <property type="entry name" value="CFA20_dom"/>
    <property type="match status" value="1"/>
</dbReference>
<dbReference type="EMBL" id="GDID01000185">
    <property type="protein sequence ID" value="JAP96421.1"/>
    <property type="molecule type" value="Transcribed_RNA"/>
</dbReference>